<evidence type="ECO:0000256" key="1">
    <source>
        <dbReference type="ARBA" id="ARBA00009713"/>
    </source>
</evidence>
<proteinExistence type="inferred from homology"/>
<keyword evidence="2" id="KW-0853">WD repeat</keyword>
<dbReference type="PANTHER" id="PTHR16453:SF9">
    <property type="entry name" value="GATOR COMPLEX PROTEIN MIOS"/>
    <property type="match status" value="1"/>
</dbReference>
<reference evidence="7" key="1">
    <citation type="submission" date="2021-06" db="EMBL/GenBank/DDBJ databases">
        <authorList>
            <person name="Kallberg Y."/>
            <person name="Tangrot J."/>
            <person name="Rosling A."/>
        </authorList>
    </citation>
    <scope>NUCLEOTIDE SEQUENCE</scope>
    <source>
        <strain evidence="7">87-6 pot B 2015</strain>
    </source>
</reference>
<dbReference type="AlphaFoldDB" id="A0A9N8W6C0"/>
<comment type="caution">
    <text evidence="7">The sequence shown here is derived from an EMBL/GenBank/DDBJ whole genome shotgun (WGS) entry which is preliminary data.</text>
</comment>
<keyword evidence="8" id="KW-1185">Reference proteome</keyword>
<dbReference type="PANTHER" id="PTHR16453">
    <property type="entry name" value="WD40 DOMAIN-CONTAINING PROTEIN MIO FAMILY MEMBER"/>
    <property type="match status" value="1"/>
</dbReference>
<dbReference type="Proteomes" id="UP000789375">
    <property type="component" value="Unassembled WGS sequence"/>
</dbReference>
<dbReference type="InterPro" id="IPR036322">
    <property type="entry name" value="WD40_repeat_dom_sf"/>
</dbReference>
<dbReference type="Gene3D" id="2.130.10.10">
    <property type="entry name" value="YVTN repeat-like/Quinoprotein amine dehydrogenase"/>
    <property type="match status" value="2"/>
</dbReference>
<evidence type="ECO:0000259" key="6">
    <source>
        <dbReference type="Pfam" id="PF21719"/>
    </source>
</evidence>
<evidence type="ECO:0000256" key="3">
    <source>
        <dbReference type="ARBA" id="ARBA00022737"/>
    </source>
</evidence>
<gene>
    <name evidence="7" type="ORF">FMOSSE_LOCUS2903</name>
</gene>
<evidence type="ECO:0000313" key="8">
    <source>
        <dbReference type="Proteomes" id="UP000789375"/>
    </source>
</evidence>
<organism evidence="7 8">
    <name type="scientific">Funneliformis mosseae</name>
    <name type="common">Endomycorrhizal fungus</name>
    <name type="synonym">Glomus mosseae</name>
    <dbReference type="NCBI Taxonomy" id="27381"/>
    <lineage>
        <taxon>Eukaryota</taxon>
        <taxon>Fungi</taxon>
        <taxon>Fungi incertae sedis</taxon>
        <taxon>Mucoromycota</taxon>
        <taxon>Glomeromycotina</taxon>
        <taxon>Glomeromycetes</taxon>
        <taxon>Glomerales</taxon>
        <taxon>Glomeraceae</taxon>
        <taxon>Funneliformis</taxon>
    </lineage>
</organism>
<dbReference type="Pfam" id="PF17034">
    <property type="entry name" value="zinc_ribbon_16"/>
    <property type="match status" value="1"/>
</dbReference>
<dbReference type="CDD" id="cd16691">
    <property type="entry name" value="mRING-H2-C3H3C2_Mio"/>
    <property type="match status" value="1"/>
</dbReference>
<accession>A0A9N8W6C0</accession>
<feature type="region of interest" description="Disordered" evidence="4">
    <location>
        <begin position="556"/>
        <end position="612"/>
    </location>
</feature>
<dbReference type="InterPro" id="IPR015943">
    <property type="entry name" value="WD40/YVTN_repeat-like_dom_sf"/>
</dbReference>
<evidence type="ECO:0000313" key="7">
    <source>
        <dbReference type="EMBL" id="CAG8478812.1"/>
    </source>
</evidence>
<evidence type="ECO:0000256" key="2">
    <source>
        <dbReference type="ARBA" id="ARBA00022574"/>
    </source>
</evidence>
<dbReference type="Pfam" id="PF21719">
    <property type="entry name" value="MIOS_a-sol"/>
    <property type="match status" value="1"/>
</dbReference>
<dbReference type="EMBL" id="CAJVPP010000398">
    <property type="protein sequence ID" value="CAG8478812.1"/>
    <property type="molecule type" value="Genomic_DNA"/>
</dbReference>
<feature type="compositionally biased region" description="Polar residues" evidence="4">
    <location>
        <begin position="595"/>
        <end position="612"/>
    </location>
</feature>
<feature type="region of interest" description="Disordered" evidence="4">
    <location>
        <begin position="722"/>
        <end position="745"/>
    </location>
</feature>
<comment type="similarity">
    <text evidence="1">Belongs to the WD repeat mio family.</text>
</comment>
<feature type="domain" description="MIOS-like alpha-solenoid" evidence="6">
    <location>
        <begin position="662"/>
        <end position="890"/>
    </location>
</feature>
<dbReference type="SMART" id="SM00320">
    <property type="entry name" value="WD40"/>
    <property type="match status" value="3"/>
</dbReference>
<name>A0A9N8W6C0_FUNMO</name>
<sequence>MSTSRLNCRILWSPHKDSNLFLVGSNNDLRLYEYIPKGPANYKLIFVNPDIASMRCIAWSPDSNFPSLIAAGFANGKTYLVNIHDESTLSESHVNNHLTSSKPFNVLSQQPPYAVLNSKNSKPCNEVEFSLADPRLLATGSDKVRNDYCLLIWDVERAAKCGDKNYGNTPKLSAEMPSRTGSISGWSVKSDHNDVGVAPSGFGGRGGLGIGSSVMDDNYTYPLEMARSGYSMYESPFVPRPQPATSYNTRTDESKPIHTFGLSEFVNSINWIRTTKQLVAGMSGKFLKIFDLRLTENPAITITTKAVFGVKTDPFNDHRFASFEEISSNMGNILLWDDLRSGLLASLSNDTSYISLYDIQETTCKLQPYSTTLSNNSSPLDEVDPLNCGFGNDGGVPIAKSTTSMGSGAGFVPSAGIVMGASNNPAFYEKMNGNGVGSGGISISGGKSDDELDMPILWKSRKTQKLSKALVSFAWIPTMSSPHSHRLLVINKESTLETVTLEECTNFGWEPRGNMLIFGPNSVKTYDVDQKIHDYGDFGRGDDDIRDNIGDDLHRGISYSNNNNEPSLHHRSNNGSGYGHKHRVSLDLKVDNEYDSGNRTPRPNDLSNSSKDVNALKKQLKGIMMHRSHDDLTVGGVPEKDDDKALLILPLKTLQEDISVVMRKRAKQGYSMICRANEDLVRDSPKLRTLWNWIAQAEKLSLEGKSNFQGIYSVWAVASTGGSKRVSPISTPKASPPKSFSERSDQEGVDINEIPITVSTSKLSQRKLALTICGWGFGKKELEETLQRMERAGNYEKAAGWALFHDLPKRAIASLNNSKDERLKLVSTALAGYVANNQENSLWREICINLSTEMRNPYLRAMFSFIACGYWIDVLQEEGLSLQDRIGIALRSLDDEELNYFLHDITEKVIATGDIDGIILTGLTPEGVSLFENYINNTCDVQTASLALSFCVPRKFKDSRVTNWVENYRMLLDQWQMFHIRARFDIARGKHMISSTSSAADMVPPQVYVRCNYCSQSITHSLFIPGMKGKDGERFTLPASYYGAAVGMISKQKTTCCPGCRKPLPRCSICLLSLGTPTDSKREAITANQQNGFSNDKPFGFDLWFTWCQSCHHGGHAIHMLQWFQKHKICPVSECTCLCEN</sequence>
<dbReference type="SUPFAM" id="SSF50978">
    <property type="entry name" value="WD40 repeat-like"/>
    <property type="match status" value="1"/>
</dbReference>
<evidence type="ECO:0000256" key="4">
    <source>
        <dbReference type="SAM" id="MobiDB-lite"/>
    </source>
</evidence>
<keyword evidence="3" id="KW-0677">Repeat</keyword>
<feature type="domain" description="GATOR2 complex protein MIO zinc-ribbon like" evidence="5">
    <location>
        <begin position="1011"/>
        <end position="1140"/>
    </location>
</feature>
<dbReference type="InterPro" id="IPR049092">
    <property type="entry name" value="MIOS_a-sol"/>
</dbReference>
<dbReference type="InterPro" id="IPR001680">
    <property type="entry name" value="WD40_rpt"/>
</dbReference>
<dbReference type="InterPro" id="IPR031488">
    <property type="entry name" value="Zn_ribbon_mio"/>
</dbReference>
<dbReference type="GO" id="GO:1904263">
    <property type="term" value="P:positive regulation of TORC1 signaling"/>
    <property type="evidence" value="ECO:0007669"/>
    <property type="project" value="TreeGrafter"/>
</dbReference>
<protein>
    <submittedName>
        <fullName evidence="7">8929_t:CDS:1</fullName>
    </submittedName>
</protein>
<evidence type="ECO:0000259" key="5">
    <source>
        <dbReference type="Pfam" id="PF17034"/>
    </source>
</evidence>
<dbReference type="InterPro" id="IPR037593">
    <property type="entry name" value="MIOS/Sea4"/>
</dbReference>
<dbReference type="GO" id="GO:0005737">
    <property type="term" value="C:cytoplasm"/>
    <property type="evidence" value="ECO:0007669"/>
    <property type="project" value="TreeGrafter"/>
</dbReference>